<proteinExistence type="inferred from homology"/>
<dbReference type="InParanoid" id="A0A1S3HFW6"/>
<comment type="similarity">
    <text evidence="3">Belongs to the WD repeat fritz family.</text>
</comment>
<evidence type="ECO:0000256" key="2">
    <source>
        <dbReference type="ARBA" id="ARBA00004430"/>
    </source>
</evidence>
<evidence type="ECO:0000256" key="1">
    <source>
        <dbReference type="ARBA" id="ARBA00004236"/>
    </source>
</evidence>
<dbReference type="InterPro" id="IPR024511">
    <property type="entry name" value="Frtz"/>
</dbReference>
<dbReference type="GO" id="GO:0007399">
    <property type="term" value="P:nervous system development"/>
    <property type="evidence" value="ECO:0007669"/>
    <property type="project" value="TreeGrafter"/>
</dbReference>
<keyword evidence="7" id="KW-0677">Repeat</keyword>
<dbReference type="PANTHER" id="PTHR13667">
    <property type="entry name" value="HOMOLOC-13"/>
    <property type="match status" value="1"/>
</dbReference>
<evidence type="ECO:0000256" key="10">
    <source>
        <dbReference type="ARBA" id="ARBA00023136"/>
    </source>
</evidence>
<evidence type="ECO:0000256" key="5">
    <source>
        <dbReference type="ARBA" id="ARBA00022490"/>
    </source>
</evidence>
<dbReference type="GO" id="GO:0097541">
    <property type="term" value="C:axonemal basal plate"/>
    <property type="evidence" value="ECO:0007669"/>
    <property type="project" value="TreeGrafter"/>
</dbReference>
<feature type="region of interest" description="Disordered" evidence="13">
    <location>
        <begin position="608"/>
        <end position="633"/>
    </location>
</feature>
<evidence type="ECO:0000256" key="11">
    <source>
        <dbReference type="ARBA" id="ARBA00023212"/>
    </source>
</evidence>
<evidence type="ECO:0000256" key="4">
    <source>
        <dbReference type="ARBA" id="ARBA00022475"/>
    </source>
</evidence>
<dbReference type="RefSeq" id="XP_013384973.1">
    <property type="nucleotide sequence ID" value="XM_013529519.2"/>
</dbReference>
<accession>A0A1S3HFW6</accession>
<gene>
    <name evidence="15" type="primary">LOC106154949</name>
</gene>
<reference evidence="15" key="1">
    <citation type="submission" date="2025-08" db="UniProtKB">
        <authorList>
            <consortium name="RefSeq"/>
        </authorList>
    </citation>
    <scope>IDENTIFICATION</scope>
    <source>
        <tissue evidence="15">Gonads</tissue>
    </source>
</reference>
<dbReference type="KEGG" id="lak:106154949"/>
<dbReference type="OrthoDB" id="10013020at2759"/>
<comment type="subcellular location">
    <subcellularLocation>
        <location evidence="1">Cell membrane</location>
    </subcellularLocation>
    <subcellularLocation>
        <location evidence="2">Cytoplasm</location>
        <location evidence="2">Cytoskeleton</location>
        <location evidence="2">Cilium axoneme</location>
    </subcellularLocation>
</comment>
<dbReference type="InterPro" id="IPR015943">
    <property type="entry name" value="WD40/YVTN_repeat-like_dom_sf"/>
</dbReference>
<dbReference type="STRING" id="7574.A0A1S3HFW6"/>
<keyword evidence="14" id="KW-1185">Reference proteome</keyword>
<dbReference type="GO" id="GO:0044782">
    <property type="term" value="P:cilium organization"/>
    <property type="evidence" value="ECO:0007669"/>
    <property type="project" value="TreeGrafter"/>
</dbReference>
<dbReference type="Gene3D" id="2.130.10.10">
    <property type="entry name" value="YVTN repeat-like/Quinoprotein amine dehydrogenase"/>
    <property type="match status" value="1"/>
</dbReference>
<protein>
    <submittedName>
        <fullName evidence="15">WD repeat-containing and planar cell polarity effector protein fritz homolog isoform X1</fullName>
    </submittedName>
</protein>
<evidence type="ECO:0000256" key="8">
    <source>
        <dbReference type="ARBA" id="ARBA00022794"/>
    </source>
</evidence>
<evidence type="ECO:0000256" key="12">
    <source>
        <dbReference type="ARBA" id="ARBA00023273"/>
    </source>
</evidence>
<evidence type="ECO:0000256" key="6">
    <source>
        <dbReference type="ARBA" id="ARBA00022574"/>
    </source>
</evidence>
<dbReference type="PANTHER" id="PTHR13667:SF5">
    <property type="entry name" value="WD REPEAT-CONTAINING AND PLANAR CELL POLARITY EFFECTOR PROTEIN FRITZ HOMOLOG"/>
    <property type="match status" value="1"/>
</dbReference>
<evidence type="ECO:0000313" key="15">
    <source>
        <dbReference type="RefSeq" id="XP_013384973.1"/>
    </source>
</evidence>
<keyword evidence="4" id="KW-1003">Cell membrane</keyword>
<organism evidence="14 15">
    <name type="scientific">Lingula anatina</name>
    <name type="common">Brachiopod</name>
    <name type="synonym">Lingula unguis</name>
    <dbReference type="NCBI Taxonomy" id="7574"/>
    <lineage>
        <taxon>Eukaryota</taxon>
        <taxon>Metazoa</taxon>
        <taxon>Spiralia</taxon>
        <taxon>Lophotrochozoa</taxon>
        <taxon>Brachiopoda</taxon>
        <taxon>Linguliformea</taxon>
        <taxon>Lingulata</taxon>
        <taxon>Lingulida</taxon>
        <taxon>Linguloidea</taxon>
        <taxon>Lingulidae</taxon>
        <taxon>Lingula</taxon>
    </lineage>
</organism>
<keyword evidence="12" id="KW-0966">Cell projection</keyword>
<keyword evidence="9" id="KW-0969">Cilium</keyword>
<keyword evidence="8" id="KW-0970">Cilium biogenesis/degradation</keyword>
<dbReference type="AlphaFoldDB" id="A0A1S3HFW6"/>
<evidence type="ECO:0000313" key="14">
    <source>
        <dbReference type="Proteomes" id="UP000085678"/>
    </source>
</evidence>
<evidence type="ECO:0000256" key="9">
    <source>
        <dbReference type="ARBA" id="ARBA00023069"/>
    </source>
</evidence>
<dbReference type="GO" id="GO:0045184">
    <property type="term" value="P:establishment of protein localization"/>
    <property type="evidence" value="ECO:0007669"/>
    <property type="project" value="TreeGrafter"/>
</dbReference>
<name>A0A1S3HFW6_LINAN</name>
<dbReference type="Proteomes" id="UP000085678">
    <property type="component" value="Unplaced"/>
</dbReference>
<keyword evidence="10" id="KW-0472">Membrane</keyword>
<evidence type="ECO:0000256" key="7">
    <source>
        <dbReference type="ARBA" id="ARBA00022737"/>
    </source>
</evidence>
<keyword evidence="6" id="KW-0853">WD repeat</keyword>
<dbReference type="GeneID" id="106154949"/>
<dbReference type="SUPFAM" id="SSF50978">
    <property type="entry name" value="WD40 repeat-like"/>
    <property type="match status" value="1"/>
</dbReference>
<dbReference type="Pfam" id="PF11768">
    <property type="entry name" value="Frtz"/>
    <property type="match status" value="1"/>
</dbReference>
<dbReference type="FunCoup" id="A0A1S3HFW6">
    <property type="interactions" value="298"/>
</dbReference>
<keyword evidence="11" id="KW-0206">Cytoskeleton</keyword>
<dbReference type="InterPro" id="IPR036322">
    <property type="entry name" value="WD40_repeat_dom_sf"/>
</dbReference>
<dbReference type="GO" id="GO:0005886">
    <property type="term" value="C:plasma membrane"/>
    <property type="evidence" value="ECO:0007669"/>
    <property type="project" value="UniProtKB-SubCell"/>
</dbReference>
<sequence length="732" mass="82620">MVSCLGELFIWTLKNQTIIPDDDIGCHTYHDKAETVSNIEQPYYDEKRQYTEDRDITWTPKNRRPDRLRDSLKELEELLAVNRCICCKWRSQRLLSVILSNGAVVLLVLSTSSGDVEKIFIDKSLVGKLSSETVTDALLTDNCMIASYMEKSKLDYVYFSKKIPSGDPLKKFEKLSASEPKISQVDLPGPVGRRLERRISCNTNQDLVVLWWPTASEEAWPWSPMTSDRDRANLVVLAINGPRLDILCYTRTECDPLNITFSGHHPFKIFTIEQAPSSGGDMSIEHCTYEITKNKIHKTAPVTTIPLKNGVISYGQNHAEDKLLLGCGDGSIVLFDEKRRITQFAKASVKPSILAWHPSGTLVFAASSRGEIQVFDQALNPLLVQLVSEEINPVKVLEIGSYFSPRKRPGNRSPPVLKRMDWCPNSSEITTESTTSSLFMVFDRGPLAVFQLHLGMSCPASLTSTQLLNQYIKHRQIDEAVNLLGSLDWNSEGQTCLTCLQALFDHLLRMPLNQQREAQLETALGSFYAPARPLTEAAVLEYRDPISRYARRFFHHLLRYTRFEKAFLLAVDIGARDLFMDIHYLASDKGEIALAEVAKKKADQIEVESIGTGTGTDTAESVEEEDLSGPENDFQHQERAGYITSLMEREQRQQRSVQQGHHTVQDHRAYYSETANSIPAYSYENDPVLNSEMYREYASAFMDPQDHISEEEENVDGDATASTVKVIHFGLV</sequence>
<evidence type="ECO:0000256" key="3">
    <source>
        <dbReference type="ARBA" id="ARBA00006059"/>
    </source>
</evidence>
<keyword evidence="5" id="KW-0963">Cytoplasm</keyword>
<evidence type="ECO:0000256" key="13">
    <source>
        <dbReference type="SAM" id="MobiDB-lite"/>
    </source>
</evidence>